<dbReference type="SUPFAM" id="SSF52540">
    <property type="entry name" value="P-loop containing nucleoside triphosphate hydrolases"/>
    <property type="match status" value="1"/>
</dbReference>
<keyword evidence="6 7" id="KW-0472">Membrane</keyword>
<comment type="similarity">
    <text evidence="2">Belongs to the VirD4/TraG family.</text>
</comment>
<evidence type="ECO:0000256" key="5">
    <source>
        <dbReference type="ARBA" id="ARBA00022989"/>
    </source>
</evidence>
<evidence type="ECO:0000313" key="8">
    <source>
        <dbReference type="EMBL" id="ECC3916765.1"/>
    </source>
</evidence>
<sequence>MANKKKAILPVLIVWAAAVTGAGWLGSFLLLKVAGLPMASLRWSTFFSTFSYYGWQPALKKYLLAGVAGTAFPLILALGLTIGMLVAMREKKSLHGNARLANDRDLAESGFFPDEEEVKTQKYPSLLIGKMPKGRFRGRYLMYSGQQFLMLYAPTRSGKGVGIVIPNGIWYEESMVFLDIKLENFIETAGYRQNVLKQDVFLFSPDGYAREIAGGKVLTTHRYNPLFYIRRDPIYRYGDLDKIAVILFPLTGGENDTWTESSKNVYMSLVLWLLDTEQEKKYKVNMNSVLRLSVPADGTMLAKWMTNEIKERNGEKNLKAWADYQALPEDKKRGKAPDFYPLSEDTLRLFRQFAAKEPKQQESVMLDFNRIMAMFANPVVAAATEDNDFDLREVRRKKMTVYYGISPGALGQYAKLTNLFFSQLLNENVRTLPEHDPTLKYQCVLMLDEFTSMGRLDVVQIALAFTAGYNLRFVFILQNKEQLFDEKKGYGKFGGETILKNCAVELFYPPKKVDDSVKDVSETIGYYDFERTQISRTSGKSASTTRVKQIEKRAVMLPQEIVDLRNTKYKAKSGKGKKRKSDFSLPEIVLTEFCRPFIAHKIVSFDSEEEAFFVNNRKFARENIIDTPVLDIPQDEVVRQLMLQQEREARWEAENLTEEED</sequence>
<keyword evidence="3" id="KW-1003">Cell membrane</keyword>
<protein>
    <submittedName>
        <fullName evidence="8">Type IV secretory system conjugative DNA transfer family protein</fullName>
    </submittedName>
</protein>
<evidence type="ECO:0000256" key="6">
    <source>
        <dbReference type="ARBA" id="ARBA00023136"/>
    </source>
</evidence>
<dbReference type="InterPro" id="IPR051539">
    <property type="entry name" value="T4SS-coupling_protein"/>
</dbReference>
<dbReference type="GO" id="GO:0005886">
    <property type="term" value="C:plasma membrane"/>
    <property type="evidence" value="ECO:0007669"/>
    <property type="project" value="UniProtKB-SubCell"/>
</dbReference>
<feature type="transmembrane region" description="Helical" evidence="7">
    <location>
        <begin position="62"/>
        <end position="87"/>
    </location>
</feature>
<dbReference type="InterPro" id="IPR003688">
    <property type="entry name" value="TraG/VirD4"/>
</dbReference>
<evidence type="ECO:0000256" key="7">
    <source>
        <dbReference type="SAM" id="Phobius"/>
    </source>
</evidence>
<evidence type="ECO:0000256" key="2">
    <source>
        <dbReference type="ARBA" id="ARBA00008806"/>
    </source>
</evidence>
<dbReference type="PANTHER" id="PTHR37937">
    <property type="entry name" value="CONJUGATIVE TRANSFER: DNA TRANSPORT"/>
    <property type="match status" value="1"/>
</dbReference>
<accession>A0A5Y1YF46</accession>
<gene>
    <name evidence="8" type="ORF">CTQ69_22885</name>
</gene>
<evidence type="ECO:0000256" key="4">
    <source>
        <dbReference type="ARBA" id="ARBA00022692"/>
    </source>
</evidence>
<comment type="subcellular location">
    <subcellularLocation>
        <location evidence="1">Cell membrane</location>
        <topology evidence="1">Multi-pass membrane protein</topology>
    </subcellularLocation>
</comment>
<evidence type="ECO:0000256" key="1">
    <source>
        <dbReference type="ARBA" id="ARBA00004651"/>
    </source>
</evidence>
<keyword evidence="5 7" id="KW-1133">Transmembrane helix</keyword>
<dbReference type="CDD" id="cd01127">
    <property type="entry name" value="TrwB_TraG_TraD_VirD4"/>
    <property type="match status" value="1"/>
</dbReference>
<dbReference type="Pfam" id="PF02534">
    <property type="entry name" value="T4SS-DNA_transf"/>
    <property type="match status" value="1"/>
</dbReference>
<dbReference type="EMBL" id="AAIBIC010000038">
    <property type="protein sequence ID" value="ECC3916765.1"/>
    <property type="molecule type" value="Genomic_DNA"/>
</dbReference>
<reference evidence="8" key="1">
    <citation type="submission" date="2018-08" db="EMBL/GenBank/DDBJ databases">
        <authorList>
            <person name="Ashton P.M."/>
            <person name="Dallman T."/>
            <person name="Nair S."/>
            <person name="De Pinna E."/>
            <person name="Peters T."/>
            <person name="Grant K."/>
        </authorList>
    </citation>
    <scope>NUCLEOTIDE SEQUENCE [LARGE SCALE GENOMIC DNA]</scope>
    <source>
        <strain evidence="8">294779</strain>
    </source>
</reference>
<dbReference type="PANTHER" id="PTHR37937:SF1">
    <property type="entry name" value="CONJUGATIVE TRANSFER: DNA TRANSPORT"/>
    <property type="match status" value="1"/>
</dbReference>
<organism evidence="8">
    <name type="scientific">Salmonella diarizonae</name>
    <dbReference type="NCBI Taxonomy" id="59204"/>
    <lineage>
        <taxon>Bacteria</taxon>
        <taxon>Pseudomonadati</taxon>
        <taxon>Pseudomonadota</taxon>
        <taxon>Gammaproteobacteria</taxon>
        <taxon>Enterobacterales</taxon>
        <taxon>Enterobacteriaceae</taxon>
        <taxon>Salmonella</taxon>
    </lineage>
</organism>
<dbReference type="AlphaFoldDB" id="A0A5Y1YF46"/>
<dbReference type="Gene3D" id="3.40.50.300">
    <property type="entry name" value="P-loop containing nucleotide triphosphate hydrolases"/>
    <property type="match status" value="1"/>
</dbReference>
<dbReference type="Proteomes" id="UP000839735">
    <property type="component" value="Unassembled WGS sequence"/>
</dbReference>
<keyword evidence="4 7" id="KW-0812">Transmembrane</keyword>
<comment type="caution">
    <text evidence="8">The sequence shown here is derived from an EMBL/GenBank/DDBJ whole genome shotgun (WGS) entry which is preliminary data.</text>
</comment>
<feature type="transmembrane region" description="Helical" evidence="7">
    <location>
        <begin position="7"/>
        <end position="31"/>
    </location>
</feature>
<name>A0A5Y1YF46_SALDZ</name>
<evidence type="ECO:0000256" key="3">
    <source>
        <dbReference type="ARBA" id="ARBA00022475"/>
    </source>
</evidence>
<proteinExistence type="inferred from homology"/>
<dbReference type="InterPro" id="IPR027417">
    <property type="entry name" value="P-loop_NTPase"/>
</dbReference>